<reference evidence="2" key="1">
    <citation type="submission" date="2020-01" db="EMBL/GenBank/DDBJ databases">
        <authorList>
            <person name="Mishra B."/>
        </authorList>
    </citation>
    <scope>NUCLEOTIDE SEQUENCE [LARGE SCALE GENOMIC DNA]</scope>
</reference>
<evidence type="ECO:0000256" key="1">
    <source>
        <dbReference type="SAM" id="MobiDB-lite"/>
    </source>
</evidence>
<feature type="region of interest" description="Disordered" evidence="1">
    <location>
        <begin position="1"/>
        <end position="86"/>
    </location>
</feature>
<sequence length="86" mass="8571">MSQRCSYGIARRDDGKSVKEDGRLEAGDGGGLGLEAAKDGGGIGMRAAGGAEAAGDDVGEAAAGDDVGSTGDNERDEEDSLQPNEK</sequence>
<accession>A0A6D2KJW3</accession>
<feature type="compositionally biased region" description="Gly residues" evidence="1">
    <location>
        <begin position="27"/>
        <end position="44"/>
    </location>
</feature>
<dbReference type="Proteomes" id="UP000467841">
    <property type="component" value="Unassembled WGS sequence"/>
</dbReference>
<keyword evidence="3" id="KW-1185">Reference proteome</keyword>
<dbReference type="EMBL" id="CACVBM020001529">
    <property type="protein sequence ID" value="CAA7053312.1"/>
    <property type="molecule type" value="Genomic_DNA"/>
</dbReference>
<comment type="caution">
    <text evidence="2">The sequence shown here is derived from an EMBL/GenBank/DDBJ whole genome shotgun (WGS) entry which is preliminary data.</text>
</comment>
<evidence type="ECO:0000313" key="3">
    <source>
        <dbReference type="Proteomes" id="UP000467841"/>
    </source>
</evidence>
<organism evidence="2 3">
    <name type="scientific">Microthlaspi erraticum</name>
    <dbReference type="NCBI Taxonomy" id="1685480"/>
    <lineage>
        <taxon>Eukaryota</taxon>
        <taxon>Viridiplantae</taxon>
        <taxon>Streptophyta</taxon>
        <taxon>Embryophyta</taxon>
        <taxon>Tracheophyta</taxon>
        <taxon>Spermatophyta</taxon>
        <taxon>Magnoliopsida</taxon>
        <taxon>eudicotyledons</taxon>
        <taxon>Gunneridae</taxon>
        <taxon>Pentapetalae</taxon>
        <taxon>rosids</taxon>
        <taxon>malvids</taxon>
        <taxon>Brassicales</taxon>
        <taxon>Brassicaceae</taxon>
        <taxon>Coluteocarpeae</taxon>
        <taxon>Microthlaspi</taxon>
    </lineage>
</organism>
<dbReference type="AlphaFoldDB" id="A0A6D2KJW3"/>
<protein>
    <submittedName>
        <fullName evidence="2">Uncharacterized protein</fullName>
    </submittedName>
</protein>
<gene>
    <name evidence="2" type="ORF">MERR_LOCUS40548</name>
</gene>
<evidence type="ECO:0000313" key="2">
    <source>
        <dbReference type="EMBL" id="CAA7053312.1"/>
    </source>
</evidence>
<proteinExistence type="predicted"/>
<name>A0A6D2KJW3_9BRAS</name>
<feature type="compositionally biased region" description="Basic and acidic residues" evidence="1">
    <location>
        <begin position="10"/>
        <end position="26"/>
    </location>
</feature>